<name>A0A6M3K7V8_9ZZZZ</name>
<protein>
    <submittedName>
        <fullName evidence="1">Uncharacterized protein</fullName>
    </submittedName>
</protein>
<proteinExistence type="predicted"/>
<dbReference type="AlphaFoldDB" id="A0A6M3K7V8"/>
<reference evidence="1" key="1">
    <citation type="submission" date="2020-03" db="EMBL/GenBank/DDBJ databases">
        <title>The deep terrestrial virosphere.</title>
        <authorList>
            <person name="Holmfeldt K."/>
            <person name="Nilsson E."/>
            <person name="Simone D."/>
            <person name="Lopez-Fernandez M."/>
            <person name="Wu X."/>
            <person name="de Brujin I."/>
            <person name="Lundin D."/>
            <person name="Andersson A."/>
            <person name="Bertilsson S."/>
            <person name="Dopson M."/>
        </authorList>
    </citation>
    <scope>NUCLEOTIDE SEQUENCE</scope>
    <source>
        <strain evidence="1">MM415A01195</strain>
    </source>
</reference>
<evidence type="ECO:0000313" key="1">
    <source>
        <dbReference type="EMBL" id="QJA77873.1"/>
    </source>
</evidence>
<dbReference type="EMBL" id="MT142307">
    <property type="protein sequence ID" value="QJA77873.1"/>
    <property type="molecule type" value="Genomic_DNA"/>
</dbReference>
<organism evidence="1">
    <name type="scientific">viral metagenome</name>
    <dbReference type="NCBI Taxonomy" id="1070528"/>
    <lineage>
        <taxon>unclassified sequences</taxon>
        <taxon>metagenomes</taxon>
        <taxon>organismal metagenomes</taxon>
    </lineage>
</organism>
<sequence length="59" mass="6680">MEIKLTKEECQNVVVALASLAKSPNATIVEMKLLLTLSEKFIWQESIPESTEKDNKEMV</sequence>
<gene>
    <name evidence="1" type="ORF">MM415A01195_0010</name>
</gene>
<accession>A0A6M3K7V8</accession>